<evidence type="ECO:0000259" key="1">
    <source>
        <dbReference type="PROSITE" id="PS51664"/>
    </source>
</evidence>
<dbReference type="PANTHER" id="PTHR37809">
    <property type="entry name" value="RIBOSOMAL PROTEIN S12 METHYLTHIOTRANSFERASE ACCESSORY FACTOR YCAO"/>
    <property type="match status" value="1"/>
</dbReference>
<dbReference type="PROSITE" id="PS51664">
    <property type="entry name" value="YCAO"/>
    <property type="match status" value="1"/>
</dbReference>
<accession>A0A7D5ZGR2</accession>
<organism evidence="2 3">
    <name type="scientific">Chitinibacter fontanus</name>
    <dbReference type="NCBI Taxonomy" id="1737446"/>
    <lineage>
        <taxon>Bacteria</taxon>
        <taxon>Pseudomonadati</taxon>
        <taxon>Pseudomonadota</taxon>
        <taxon>Betaproteobacteria</taxon>
        <taxon>Neisseriales</taxon>
        <taxon>Chitinibacteraceae</taxon>
        <taxon>Chitinibacter</taxon>
    </lineage>
</organism>
<dbReference type="Gene3D" id="3.30.1330.230">
    <property type="match status" value="1"/>
</dbReference>
<evidence type="ECO:0000313" key="3">
    <source>
        <dbReference type="Proteomes" id="UP000510822"/>
    </source>
</evidence>
<dbReference type="Pfam" id="PF18381">
    <property type="entry name" value="YcaO_C"/>
    <property type="match status" value="1"/>
</dbReference>
<dbReference type="EMBL" id="CP058952">
    <property type="protein sequence ID" value="QLI81629.1"/>
    <property type="molecule type" value="Genomic_DNA"/>
</dbReference>
<name>A0A7D5ZGR2_9NEIS</name>
<dbReference type="InterPro" id="IPR003776">
    <property type="entry name" value="YcaO-like_dom"/>
</dbReference>
<dbReference type="KEGG" id="cfon:HZU75_08850"/>
<dbReference type="Proteomes" id="UP000510822">
    <property type="component" value="Chromosome"/>
</dbReference>
<protein>
    <submittedName>
        <fullName evidence="2">YcaO-like family protein</fullName>
    </submittedName>
</protein>
<dbReference type="NCBIfam" id="TIGR00702">
    <property type="entry name" value="YcaO-type kinase domain"/>
    <property type="match status" value="1"/>
</dbReference>
<gene>
    <name evidence="2" type="ORF">HZU75_08850</name>
</gene>
<sequence length="580" mass="64724">MRSETPASLIEGKDAPLEYSITTMQDQLQQLGFNVVEASWLNPVEHVWSVHLHDRDCPLLYTNGKGATQLAARASALGEFIERLSWHYFWSNFHLGQTRANLPIVHFPQEQWFAPPADGRLPAGILNPELHAFYNPDDALTYPSLVDLNSGNTERGICALPFERLSDGESCWIPVNILGNLYVSNGMAAGNTPMEARTQALAEIVERHIKFKVFSENLCLPDIPLEVIARYPHIAQGIKALRDAGFGILVKDASLGGVFPVLNITLLHPEDQGCFSSFGAHPRFDIALERALTELLQGRAFDKLANFPEPSFNQAEVADFPNLEQHFIDSSGTVGWRFLSNEADFPFCDWYFSHHTADDYQWLVDCIHEQGHQIYLADFTNLGVYSCRIVVPGMSEVYQVDDLEWENNSLGNAIRPAILRLNQLNHNECKALLNRLQTLGLTDDRAIWEIIGLAADPDSAWKTLRIGELKTLLALAIGDSDAILEGCEWIHYFGQLSAERALVYRCINALIQCGQPSAYQSALTALYGADTLTLAQALLAGHVRFFGLNELGGDMSGSRLHTQLLAAYDKLQINQRYPHH</sequence>
<dbReference type="RefSeq" id="WP_180305739.1">
    <property type="nucleotide sequence ID" value="NZ_CP058952.1"/>
</dbReference>
<proteinExistence type="predicted"/>
<evidence type="ECO:0000313" key="2">
    <source>
        <dbReference type="EMBL" id="QLI81629.1"/>
    </source>
</evidence>
<dbReference type="AlphaFoldDB" id="A0A7D5ZGR2"/>
<dbReference type="PANTHER" id="PTHR37809:SF1">
    <property type="entry name" value="RIBOSOMAL PROTEIN S12 METHYLTHIOTRANSFERASE ACCESSORY FACTOR YCAO"/>
    <property type="match status" value="1"/>
</dbReference>
<reference evidence="2 3" key="1">
    <citation type="journal article" date="2016" name="Int. J. Syst. Evol. Microbiol.">
        <title>Chitinibacter fontanus sp. nov., isolated from a spring.</title>
        <authorList>
            <person name="Sheu S.Y."/>
            <person name="Li Y.S."/>
            <person name="Young C.C."/>
            <person name="Chen W.M."/>
        </authorList>
    </citation>
    <scope>NUCLEOTIDE SEQUENCE [LARGE SCALE GENOMIC DNA]</scope>
    <source>
        <strain evidence="2 3">STM-7</strain>
    </source>
</reference>
<feature type="domain" description="YcaO" evidence="1">
    <location>
        <begin position="64"/>
        <end position="433"/>
    </location>
</feature>
<dbReference type="InterPro" id="IPR041080">
    <property type="entry name" value="YcaO_C"/>
</dbReference>
<dbReference type="NCBIfam" id="NF040716">
    <property type="entry name" value="YcaO_for_S12"/>
    <property type="match status" value="1"/>
</dbReference>
<dbReference type="Pfam" id="PF02624">
    <property type="entry name" value="YcaO"/>
    <property type="match status" value="1"/>
</dbReference>
<keyword evidence="3" id="KW-1185">Reference proteome</keyword>